<reference evidence="9 10" key="1">
    <citation type="submission" date="2021-06" db="EMBL/GenBank/DDBJ databases">
        <authorList>
            <person name="Kallberg Y."/>
            <person name="Tangrot J."/>
            <person name="Rosling A."/>
        </authorList>
    </citation>
    <scope>NUCLEOTIDE SEQUENCE [LARGE SCALE GENOMIC DNA]</scope>
    <source>
        <strain evidence="9 10">120-4 pot B 10/14</strain>
    </source>
</reference>
<comment type="caution">
    <text evidence="9">The sequence shown here is derived from an EMBL/GenBank/DDBJ whole genome shotgun (WGS) entry which is preliminary data.</text>
</comment>
<evidence type="ECO:0000256" key="6">
    <source>
        <dbReference type="ARBA" id="ARBA00023002"/>
    </source>
</evidence>
<keyword evidence="6" id="KW-0560">Oxidoreductase</keyword>
<dbReference type="InterPro" id="IPR000965">
    <property type="entry name" value="GPR_dom"/>
</dbReference>
<accession>A0ABN7WF56</accession>
<dbReference type="Gene3D" id="3.40.30.10">
    <property type="entry name" value="Glutaredoxin"/>
    <property type="match status" value="1"/>
</dbReference>
<gene>
    <name evidence="9" type="ORF">GMARGA_LOCUS30130</name>
</gene>
<evidence type="ECO:0000256" key="5">
    <source>
        <dbReference type="ARBA" id="ARBA00022857"/>
    </source>
</evidence>
<dbReference type="InterPro" id="IPR016161">
    <property type="entry name" value="Ald_DH/histidinol_DH"/>
</dbReference>
<dbReference type="InterPro" id="IPR016163">
    <property type="entry name" value="Ald_DH_C"/>
</dbReference>
<organism evidence="9 10">
    <name type="scientific">Gigaspora margarita</name>
    <dbReference type="NCBI Taxonomy" id="4874"/>
    <lineage>
        <taxon>Eukaryota</taxon>
        <taxon>Fungi</taxon>
        <taxon>Fungi incertae sedis</taxon>
        <taxon>Mucoromycota</taxon>
        <taxon>Glomeromycotina</taxon>
        <taxon>Glomeromycetes</taxon>
        <taxon>Diversisporales</taxon>
        <taxon>Gigasporaceae</taxon>
        <taxon>Gigaspora</taxon>
    </lineage>
</organism>
<dbReference type="NCBIfam" id="NF001221">
    <property type="entry name" value="PRK00197.1"/>
    <property type="match status" value="1"/>
</dbReference>
<evidence type="ECO:0000313" key="9">
    <source>
        <dbReference type="EMBL" id="CAG8829931.1"/>
    </source>
</evidence>
<feature type="non-terminal residue" evidence="9">
    <location>
        <position position="1"/>
    </location>
</feature>
<evidence type="ECO:0000256" key="4">
    <source>
        <dbReference type="ARBA" id="ARBA00022650"/>
    </source>
</evidence>
<comment type="catalytic activity">
    <reaction evidence="7">
        <text>L-glutamate 5-semialdehyde + phosphate + NADP(+) = L-glutamyl 5-phosphate + NADPH + H(+)</text>
        <dbReference type="Rhea" id="RHEA:19541"/>
        <dbReference type="ChEBI" id="CHEBI:15378"/>
        <dbReference type="ChEBI" id="CHEBI:43474"/>
        <dbReference type="ChEBI" id="CHEBI:57783"/>
        <dbReference type="ChEBI" id="CHEBI:58066"/>
        <dbReference type="ChEBI" id="CHEBI:58274"/>
        <dbReference type="ChEBI" id="CHEBI:58349"/>
        <dbReference type="EC" id="1.2.1.41"/>
    </reaction>
</comment>
<dbReference type="PANTHER" id="PTHR11063">
    <property type="entry name" value="GLUTAMATE SEMIALDEHYDE DEHYDROGENASE"/>
    <property type="match status" value="1"/>
</dbReference>
<dbReference type="EMBL" id="CAJVQB010041898">
    <property type="protein sequence ID" value="CAG8829931.1"/>
    <property type="molecule type" value="Genomic_DNA"/>
</dbReference>
<keyword evidence="4" id="KW-0641">Proline biosynthesis</keyword>
<dbReference type="NCBIfam" id="TIGR00407">
    <property type="entry name" value="proA"/>
    <property type="match status" value="1"/>
</dbReference>
<dbReference type="Pfam" id="PF13911">
    <property type="entry name" value="AhpC-TSA_2"/>
    <property type="match status" value="1"/>
</dbReference>
<feature type="domain" description="Aldehyde dehydrogenase" evidence="8">
    <location>
        <begin position="12"/>
        <end position="286"/>
    </location>
</feature>
<dbReference type="Proteomes" id="UP000789901">
    <property type="component" value="Unassembled WGS sequence"/>
</dbReference>
<keyword evidence="10" id="KW-1185">Reference proteome</keyword>
<proteinExistence type="inferred from homology"/>
<dbReference type="Pfam" id="PF00171">
    <property type="entry name" value="Aldedh"/>
    <property type="match status" value="1"/>
</dbReference>
<name>A0ABN7WF56_GIGMA</name>
<evidence type="ECO:0000259" key="8">
    <source>
        <dbReference type="Pfam" id="PF00171"/>
    </source>
</evidence>
<sequence>SAMLMDSLTQIAINARKASIELQNLTAENRSFALNKIKTVLENKKRDIFKANEQDKQNADQLVKDGTLSASLFKRLDLESGDKFATMLQGISDIDRLPDPIEQITYSSKLDEGLELYRVTCPVGVLLVIFEARPEVVVNITALAIKSGNAVILKGGKESILTLTALSSVIQSALSYTAIPPNAIQLVETRGEIDALLDMDKYIDLVIPRGSNSLVKYIQGRTRIPVLGHADGLCTVYVDEDSDLNKAIRVVNYPAACNAAETLLIHRSILSSHLLPLVTALQSNNVLLHLDKESLSQLRSPYDTSRIQLCVPEDFDTEFLDLEMAVKVVSDVEEAIQHINSHGSKHTDAIVTENEHTAERFMRCVDAAGVYWNASTRFADGFRYGFGAEVGVSTNKTHARGPVGLEGLLIYKYKLCGNGHVVNEFEFYHDYLAQIPSIAKYLKMPNQEAQTTPIKDLENITLTDLKDNSTFKASALWQDNPALVLVVRRPGCQLCREESVKYASYRELISDKLGVKMVAVVHENLDNEVEEFNKKYWNGILYYDKEKSFFSNIGGGKIQYGGMMSFLNPSVWFNIRQNMKSGVNGNFKGDGTVLGGLYIIRQGSGGVEYQYREKIWGDHAPFDQVLTAVKNVSTKKDDPVVETAFQETFDKVKKGEIVFNRALDDNSGASCTVKGQCD</sequence>
<dbReference type="Gene3D" id="3.40.309.10">
    <property type="entry name" value="Aldehyde Dehydrogenase, Chain A, domain 2"/>
    <property type="match status" value="1"/>
</dbReference>
<dbReference type="PROSITE" id="PS01223">
    <property type="entry name" value="PROA"/>
    <property type="match status" value="1"/>
</dbReference>
<dbReference type="SUPFAM" id="SSF53720">
    <property type="entry name" value="ALDH-like"/>
    <property type="match status" value="1"/>
</dbReference>
<evidence type="ECO:0000256" key="2">
    <source>
        <dbReference type="ARBA" id="ARBA00013002"/>
    </source>
</evidence>
<protein>
    <recommendedName>
        <fullName evidence="2">glutamate-5-semialdehyde dehydrogenase</fullName>
        <ecNumber evidence="2">1.2.1.41</ecNumber>
    </recommendedName>
</protein>
<evidence type="ECO:0000313" key="10">
    <source>
        <dbReference type="Proteomes" id="UP000789901"/>
    </source>
</evidence>
<dbReference type="EC" id="1.2.1.41" evidence="2"/>
<comment type="pathway">
    <text evidence="1">Amino-acid biosynthesis; L-proline biosynthesis; L-glutamate 5-semialdehyde from L-glutamate: step 2/2.</text>
</comment>
<dbReference type="InterPro" id="IPR016162">
    <property type="entry name" value="Ald_DH_N"/>
</dbReference>
<dbReference type="InterPro" id="IPR032801">
    <property type="entry name" value="PXL2A/B/C"/>
</dbReference>
<keyword evidence="5" id="KW-0521">NADP</keyword>
<evidence type="ECO:0000256" key="7">
    <source>
        <dbReference type="ARBA" id="ARBA00049024"/>
    </source>
</evidence>
<evidence type="ECO:0000256" key="1">
    <source>
        <dbReference type="ARBA" id="ARBA00004985"/>
    </source>
</evidence>
<dbReference type="InterPro" id="IPR015590">
    <property type="entry name" value="Aldehyde_DH_dom"/>
</dbReference>
<dbReference type="InterPro" id="IPR020593">
    <property type="entry name" value="G-glutamylP_reductase_CS"/>
</dbReference>
<dbReference type="CDD" id="cd07079">
    <property type="entry name" value="ALDH_F18-19_ProA-GPR"/>
    <property type="match status" value="1"/>
</dbReference>
<dbReference type="Gene3D" id="3.40.605.10">
    <property type="entry name" value="Aldehyde Dehydrogenase, Chain A, domain 1"/>
    <property type="match status" value="1"/>
</dbReference>
<dbReference type="HAMAP" id="MF_00412">
    <property type="entry name" value="ProA"/>
    <property type="match status" value="1"/>
</dbReference>
<keyword evidence="3" id="KW-0028">Amino-acid biosynthesis</keyword>
<evidence type="ECO:0000256" key="3">
    <source>
        <dbReference type="ARBA" id="ARBA00022605"/>
    </source>
</evidence>
<dbReference type="PANTHER" id="PTHR11063:SF8">
    <property type="entry name" value="DELTA-1-PYRROLINE-5-CARBOXYLATE SYNTHASE"/>
    <property type="match status" value="1"/>
</dbReference>